<dbReference type="Pfam" id="PF03168">
    <property type="entry name" value="LEA_2"/>
    <property type="match status" value="1"/>
</dbReference>
<dbReference type="AlphaFoldDB" id="A0AAU9NDT4"/>
<gene>
    <name evidence="8" type="ORF">LVIROSA_LOCUS21498</name>
</gene>
<evidence type="ECO:0000256" key="1">
    <source>
        <dbReference type="ARBA" id="ARBA00004167"/>
    </source>
</evidence>
<feature type="compositionally biased region" description="Low complexity" evidence="5">
    <location>
        <begin position="11"/>
        <end position="29"/>
    </location>
</feature>
<evidence type="ECO:0000256" key="2">
    <source>
        <dbReference type="ARBA" id="ARBA00022692"/>
    </source>
</evidence>
<protein>
    <recommendedName>
        <fullName evidence="7">Late embryogenesis abundant protein LEA-2 subgroup domain-containing protein</fullName>
    </recommendedName>
</protein>
<organism evidence="8 9">
    <name type="scientific">Lactuca virosa</name>
    <dbReference type="NCBI Taxonomy" id="75947"/>
    <lineage>
        <taxon>Eukaryota</taxon>
        <taxon>Viridiplantae</taxon>
        <taxon>Streptophyta</taxon>
        <taxon>Embryophyta</taxon>
        <taxon>Tracheophyta</taxon>
        <taxon>Spermatophyta</taxon>
        <taxon>Magnoliopsida</taxon>
        <taxon>eudicotyledons</taxon>
        <taxon>Gunneridae</taxon>
        <taxon>Pentapetalae</taxon>
        <taxon>asterids</taxon>
        <taxon>campanulids</taxon>
        <taxon>Asterales</taxon>
        <taxon>Asteraceae</taxon>
        <taxon>Cichorioideae</taxon>
        <taxon>Cichorieae</taxon>
        <taxon>Lactucinae</taxon>
        <taxon>Lactuca</taxon>
    </lineage>
</organism>
<evidence type="ECO:0000256" key="6">
    <source>
        <dbReference type="SAM" id="Phobius"/>
    </source>
</evidence>
<dbReference type="GO" id="GO:0098542">
    <property type="term" value="P:defense response to other organism"/>
    <property type="evidence" value="ECO:0007669"/>
    <property type="project" value="InterPro"/>
</dbReference>
<dbReference type="PANTHER" id="PTHR31234">
    <property type="entry name" value="LATE EMBRYOGENESIS ABUNDANT (LEA) HYDROXYPROLINE-RICH GLYCOPROTEIN FAMILY"/>
    <property type="match status" value="1"/>
</dbReference>
<keyword evidence="9" id="KW-1185">Reference proteome</keyword>
<evidence type="ECO:0000313" key="8">
    <source>
        <dbReference type="EMBL" id="CAH1435028.1"/>
    </source>
</evidence>
<accession>A0AAU9NDT4</accession>
<dbReference type="EMBL" id="CAKMRJ010004198">
    <property type="protein sequence ID" value="CAH1435028.1"/>
    <property type="molecule type" value="Genomic_DNA"/>
</dbReference>
<dbReference type="Proteomes" id="UP001157418">
    <property type="component" value="Unassembled WGS sequence"/>
</dbReference>
<evidence type="ECO:0000256" key="5">
    <source>
        <dbReference type="SAM" id="MobiDB-lite"/>
    </source>
</evidence>
<dbReference type="PANTHER" id="PTHR31234:SF2">
    <property type="entry name" value="OS05G0199100 PROTEIN"/>
    <property type="match status" value="1"/>
</dbReference>
<feature type="transmembrane region" description="Helical" evidence="6">
    <location>
        <begin position="43"/>
        <end position="70"/>
    </location>
</feature>
<sequence length="238" mass="26381">MADQPTPTPVTGNPTLSTTSNPNTGAANPPNGPQDEGMNWTNLFFLFIALAIFIASICLFIYMIWVGLFLHLQDPQFGINKVTITNLSISSYSQISGDWEVEFIFRNPNTKVNLYYDQTEVDVSYKSDSIAQTILPPFMQNTKNETTIRATFTSLMMYVHDGDSIKDERSHGSITFNLRMMVRVQARVRWAGTWVLTVDCSKLKILVSSGRNGGCETLVGGSKKCTAFNAIGNEIDGI</sequence>
<evidence type="ECO:0000313" key="9">
    <source>
        <dbReference type="Proteomes" id="UP001157418"/>
    </source>
</evidence>
<name>A0AAU9NDT4_9ASTR</name>
<keyword evidence="2 6" id="KW-0812">Transmembrane</keyword>
<evidence type="ECO:0000256" key="4">
    <source>
        <dbReference type="ARBA" id="ARBA00023136"/>
    </source>
</evidence>
<keyword evidence="4 6" id="KW-0472">Membrane</keyword>
<dbReference type="GO" id="GO:0005886">
    <property type="term" value="C:plasma membrane"/>
    <property type="evidence" value="ECO:0007669"/>
    <property type="project" value="TreeGrafter"/>
</dbReference>
<feature type="region of interest" description="Disordered" evidence="5">
    <location>
        <begin position="1"/>
        <end position="33"/>
    </location>
</feature>
<evidence type="ECO:0000256" key="3">
    <source>
        <dbReference type="ARBA" id="ARBA00022989"/>
    </source>
</evidence>
<comment type="caution">
    <text evidence="8">The sequence shown here is derived from an EMBL/GenBank/DDBJ whole genome shotgun (WGS) entry which is preliminary data.</text>
</comment>
<comment type="subcellular location">
    <subcellularLocation>
        <location evidence="1">Membrane</location>
        <topology evidence="1">Single-pass membrane protein</topology>
    </subcellularLocation>
</comment>
<dbReference type="InterPro" id="IPR044839">
    <property type="entry name" value="NDR1-like"/>
</dbReference>
<feature type="domain" description="Late embryogenesis abundant protein LEA-2 subgroup" evidence="7">
    <location>
        <begin position="106"/>
        <end position="201"/>
    </location>
</feature>
<reference evidence="8 9" key="1">
    <citation type="submission" date="2022-01" db="EMBL/GenBank/DDBJ databases">
        <authorList>
            <person name="Xiong W."/>
            <person name="Schranz E."/>
        </authorList>
    </citation>
    <scope>NUCLEOTIDE SEQUENCE [LARGE SCALE GENOMIC DNA]</scope>
</reference>
<dbReference type="InterPro" id="IPR004864">
    <property type="entry name" value="LEA_2"/>
</dbReference>
<evidence type="ECO:0000259" key="7">
    <source>
        <dbReference type="Pfam" id="PF03168"/>
    </source>
</evidence>
<keyword evidence="3 6" id="KW-1133">Transmembrane helix</keyword>
<proteinExistence type="predicted"/>